<keyword evidence="1" id="KW-1133">Transmembrane helix</keyword>
<evidence type="ECO:0000313" key="2">
    <source>
        <dbReference type="EMBL" id="MFC4494520.1"/>
    </source>
</evidence>
<name>A0ABV9A6L4_9ACTN</name>
<protein>
    <submittedName>
        <fullName evidence="2">DUF1772 domain-containing protein</fullName>
    </submittedName>
</protein>
<dbReference type="Proteomes" id="UP001595997">
    <property type="component" value="Unassembled WGS sequence"/>
</dbReference>
<proteinExistence type="predicted"/>
<keyword evidence="3" id="KW-1185">Reference proteome</keyword>
<organism evidence="2 3">
    <name type="scientific">Streptomyces ovatisporus</name>
    <dbReference type="NCBI Taxonomy" id="1128682"/>
    <lineage>
        <taxon>Bacteria</taxon>
        <taxon>Bacillati</taxon>
        <taxon>Actinomycetota</taxon>
        <taxon>Actinomycetes</taxon>
        <taxon>Kitasatosporales</taxon>
        <taxon>Streptomycetaceae</taxon>
        <taxon>Streptomyces</taxon>
    </lineage>
</organism>
<reference evidence="3" key="1">
    <citation type="journal article" date="2019" name="Int. J. Syst. Evol. Microbiol.">
        <title>The Global Catalogue of Microorganisms (GCM) 10K type strain sequencing project: providing services to taxonomists for standard genome sequencing and annotation.</title>
        <authorList>
            <consortium name="The Broad Institute Genomics Platform"/>
            <consortium name="The Broad Institute Genome Sequencing Center for Infectious Disease"/>
            <person name="Wu L."/>
            <person name="Ma J."/>
        </authorList>
    </citation>
    <scope>NUCLEOTIDE SEQUENCE [LARGE SCALE GENOMIC DNA]</scope>
    <source>
        <strain evidence="3">CGMCC 4.7357</strain>
    </source>
</reference>
<keyword evidence="1" id="KW-0472">Membrane</keyword>
<feature type="transmembrane region" description="Helical" evidence="1">
    <location>
        <begin position="90"/>
        <end position="110"/>
    </location>
</feature>
<dbReference type="RefSeq" id="WP_386445675.1">
    <property type="nucleotide sequence ID" value="NZ_JBHSFH010000005.1"/>
</dbReference>
<comment type="caution">
    <text evidence="2">The sequence shown here is derived from an EMBL/GenBank/DDBJ whole genome shotgun (WGS) entry which is preliminary data.</text>
</comment>
<sequence length="168" mass="17883">MQNVIQTAVLTAATLLTGLSAGLYYGFACAVMPGLRRCGDRTFVEAMQRINTAILNGWFMLLFAGSLVLTAAAAVLRLTLGTGPVEVAPLVWTLAALLLYVAVLGITMGVNVPLNNRLEAGGLPHEEDELAALRGHFENSWVRWNLIRAVCNTASFACLALALRVPGS</sequence>
<feature type="transmembrane region" description="Helical" evidence="1">
    <location>
        <begin position="53"/>
        <end position="78"/>
    </location>
</feature>
<keyword evidence="1" id="KW-0812">Transmembrane</keyword>
<accession>A0ABV9A6L4</accession>
<dbReference type="Pfam" id="PF08592">
    <property type="entry name" value="Anthrone_oxy"/>
    <property type="match status" value="1"/>
</dbReference>
<dbReference type="EMBL" id="JBHSFH010000005">
    <property type="protein sequence ID" value="MFC4494520.1"/>
    <property type="molecule type" value="Genomic_DNA"/>
</dbReference>
<gene>
    <name evidence="2" type="ORF">ACFPA8_10290</name>
</gene>
<dbReference type="InterPro" id="IPR013901">
    <property type="entry name" value="Anthrone_oxy"/>
</dbReference>
<evidence type="ECO:0000256" key="1">
    <source>
        <dbReference type="SAM" id="Phobius"/>
    </source>
</evidence>
<evidence type="ECO:0000313" key="3">
    <source>
        <dbReference type="Proteomes" id="UP001595997"/>
    </source>
</evidence>
<feature type="transmembrane region" description="Helical" evidence="1">
    <location>
        <begin position="12"/>
        <end position="32"/>
    </location>
</feature>